<evidence type="ECO:0000313" key="1">
    <source>
        <dbReference type="EMBL" id="GBL82500.1"/>
    </source>
</evidence>
<protein>
    <submittedName>
        <fullName evidence="1">Uncharacterized protein</fullName>
    </submittedName>
</protein>
<sequence length="103" mass="12089">MTLLSCRNEKNPEQGCRKWTSRKKEGNGHKISRKIWQTKRASLGEEFVFGRSTKRNEISADSIKRNKAISLAPKCSGISRFHNDRHRYIWCLEFFSWQSRTVG</sequence>
<dbReference type="EMBL" id="BGPR01000028">
    <property type="protein sequence ID" value="GBL82500.1"/>
    <property type="molecule type" value="Genomic_DNA"/>
</dbReference>
<dbReference type="AlphaFoldDB" id="A0A4Y2ARV2"/>
<reference evidence="1 2" key="1">
    <citation type="journal article" date="2019" name="Sci. Rep.">
        <title>Orb-weaving spider Araneus ventricosus genome elucidates the spidroin gene catalogue.</title>
        <authorList>
            <person name="Kono N."/>
            <person name="Nakamura H."/>
            <person name="Ohtoshi R."/>
            <person name="Moran D.A.P."/>
            <person name="Shinohara A."/>
            <person name="Yoshida Y."/>
            <person name="Fujiwara M."/>
            <person name="Mori M."/>
            <person name="Tomita M."/>
            <person name="Arakawa K."/>
        </authorList>
    </citation>
    <scope>NUCLEOTIDE SEQUENCE [LARGE SCALE GENOMIC DNA]</scope>
</reference>
<organism evidence="1 2">
    <name type="scientific">Araneus ventricosus</name>
    <name type="common">Orbweaver spider</name>
    <name type="synonym">Epeira ventricosa</name>
    <dbReference type="NCBI Taxonomy" id="182803"/>
    <lineage>
        <taxon>Eukaryota</taxon>
        <taxon>Metazoa</taxon>
        <taxon>Ecdysozoa</taxon>
        <taxon>Arthropoda</taxon>
        <taxon>Chelicerata</taxon>
        <taxon>Arachnida</taxon>
        <taxon>Araneae</taxon>
        <taxon>Araneomorphae</taxon>
        <taxon>Entelegynae</taxon>
        <taxon>Araneoidea</taxon>
        <taxon>Araneidae</taxon>
        <taxon>Araneus</taxon>
    </lineage>
</organism>
<gene>
    <name evidence="1" type="ORF">AVEN_252618_1</name>
</gene>
<name>A0A4Y2ARV2_ARAVE</name>
<keyword evidence="2" id="KW-1185">Reference proteome</keyword>
<dbReference type="Proteomes" id="UP000499080">
    <property type="component" value="Unassembled WGS sequence"/>
</dbReference>
<accession>A0A4Y2ARV2</accession>
<evidence type="ECO:0000313" key="2">
    <source>
        <dbReference type="Proteomes" id="UP000499080"/>
    </source>
</evidence>
<proteinExistence type="predicted"/>
<comment type="caution">
    <text evidence="1">The sequence shown here is derived from an EMBL/GenBank/DDBJ whole genome shotgun (WGS) entry which is preliminary data.</text>
</comment>